<organism evidence="8 9">
    <name type="scientific">Meridianimarinicoccus roseus</name>
    <dbReference type="NCBI Taxonomy" id="2072018"/>
    <lineage>
        <taxon>Bacteria</taxon>
        <taxon>Pseudomonadati</taxon>
        <taxon>Pseudomonadota</taxon>
        <taxon>Alphaproteobacteria</taxon>
        <taxon>Rhodobacterales</taxon>
        <taxon>Paracoccaceae</taxon>
        <taxon>Meridianimarinicoccus</taxon>
    </lineage>
</organism>
<dbReference type="InterPro" id="IPR043135">
    <property type="entry name" value="Fur_C"/>
</dbReference>
<dbReference type="GO" id="GO:0003700">
    <property type="term" value="F:DNA-binding transcription factor activity"/>
    <property type="evidence" value="ECO:0007669"/>
    <property type="project" value="InterPro"/>
</dbReference>
<name>A0A2V2LLJ2_9RHOB</name>
<dbReference type="AlphaFoldDB" id="A0A2V2LLJ2"/>
<keyword evidence="4" id="KW-0805">Transcription regulation</keyword>
<reference evidence="8 9" key="1">
    <citation type="submission" date="2018-05" db="EMBL/GenBank/DDBJ databases">
        <title>Rhodobacteraceae gen. nov., sp. nov. isolated from sea water.</title>
        <authorList>
            <person name="Ren Y."/>
        </authorList>
    </citation>
    <scope>NUCLEOTIDE SEQUENCE [LARGE SCALE GENOMIC DNA]</scope>
    <source>
        <strain evidence="8 9">TG-679</strain>
    </source>
</reference>
<dbReference type="InterPro" id="IPR036390">
    <property type="entry name" value="WH_DNA-bd_sf"/>
</dbReference>
<feature type="binding site" evidence="7">
    <location>
        <position position="154"/>
    </location>
    <ligand>
        <name>Zn(2+)</name>
        <dbReference type="ChEBI" id="CHEBI:29105"/>
    </ligand>
</feature>
<feature type="binding site" evidence="7">
    <location>
        <position position="151"/>
    </location>
    <ligand>
        <name>Zn(2+)</name>
        <dbReference type="ChEBI" id="CHEBI:29105"/>
    </ligand>
</feature>
<dbReference type="GO" id="GO:0008270">
    <property type="term" value="F:zinc ion binding"/>
    <property type="evidence" value="ECO:0007669"/>
    <property type="project" value="TreeGrafter"/>
</dbReference>
<feature type="binding site" evidence="7">
    <location>
        <position position="111"/>
    </location>
    <ligand>
        <name>Zn(2+)</name>
        <dbReference type="ChEBI" id="CHEBI:29105"/>
    </ligand>
</feature>
<dbReference type="OrthoDB" id="9801127at2"/>
<dbReference type="Gene3D" id="3.30.1490.190">
    <property type="match status" value="1"/>
</dbReference>
<evidence type="ECO:0000256" key="7">
    <source>
        <dbReference type="PIRSR" id="PIRSR602481-1"/>
    </source>
</evidence>
<dbReference type="InterPro" id="IPR036388">
    <property type="entry name" value="WH-like_DNA-bd_sf"/>
</dbReference>
<evidence type="ECO:0000256" key="6">
    <source>
        <dbReference type="ARBA" id="ARBA00023163"/>
    </source>
</evidence>
<dbReference type="PANTHER" id="PTHR33202">
    <property type="entry name" value="ZINC UPTAKE REGULATION PROTEIN"/>
    <property type="match status" value="1"/>
</dbReference>
<keyword evidence="3 7" id="KW-0862">Zinc</keyword>
<evidence type="ECO:0000256" key="2">
    <source>
        <dbReference type="ARBA" id="ARBA00022491"/>
    </source>
</evidence>
<comment type="similarity">
    <text evidence="1">Belongs to the Fur family.</text>
</comment>
<dbReference type="GO" id="GO:0045892">
    <property type="term" value="P:negative regulation of DNA-templated transcription"/>
    <property type="evidence" value="ECO:0007669"/>
    <property type="project" value="TreeGrafter"/>
</dbReference>
<keyword evidence="7" id="KW-0479">Metal-binding</keyword>
<dbReference type="EMBL" id="QGKU01000033">
    <property type="protein sequence ID" value="PWR02633.1"/>
    <property type="molecule type" value="Genomic_DNA"/>
</dbReference>
<dbReference type="SUPFAM" id="SSF46785">
    <property type="entry name" value="Winged helix' DNA-binding domain"/>
    <property type="match status" value="1"/>
</dbReference>
<evidence type="ECO:0000313" key="8">
    <source>
        <dbReference type="EMBL" id="PWR02633.1"/>
    </source>
</evidence>
<protein>
    <submittedName>
        <fullName evidence="8">Fur family transcriptional regulator</fullName>
    </submittedName>
</protein>
<comment type="caution">
    <text evidence="8">The sequence shown here is derived from an EMBL/GenBank/DDBJ whole genome shotgun (WGS) entry which is preliminary data.</text>
</comment>
<accession>A0A2V2LLJ2</accession>
<evidence type="ECO:0000256" key="3">
    <source>
        <dbReference type="ARBA" id="ARBA00022833"/>
    </source>
</evidence>
<keyword evidence="9" id="KW-1185">Reference proteome</keyword>
<dbReference type="Gene3D" id="1.10.10.10">
    <property type="entry name" value="Winged helix-like DNA-binding domain superfamily/Winged helix DNA-binding domain"/>
    <property type="match status" value="1"/>
</dbReference>
<evidence type="ECO:0000313" key="9">
    <source>
        <dbReference type="Proteomes" id="UP000245680"/>
    </source>
</evidence>
<dbReference type="Proteomes" id="UP000245680">
    <property type="component" value="Unassembled WGS sequence"/>
</dbReference>
<sequence length="158" mass="17066">MTRTGFEIHDHTRCIADTMAAAEAHCAREKLKFTPVRRRVLELLLRDHKALGAYDILARLGREGLGSQPPVAYRALEFLTRIGFVHKIEKLNAYVACSHPGGAHAPAFMICRTCDSVAETAAQPGQGMLDKAAATAGFTIENTVLEAEGLCPDCSGKS</sequence>
<dbReference type="InterPro" id="IPR002481">
    <property type="entry name" value="FUR"/>
</dbReference>
<feature type="binding site" evidence="7">
    <location>
        <position position="114"/>
    </location>
    <ligand>
        <name>Zn(2+)</name>
        <dbReference type="ChEBI" id="CHEBI:29105"/>
    </ligand>
</feature>
<keyword evidence="5" id="KW-0238">DNA-binding</keyword>
<evidence type="ECO:0000256" key="4">
    <source>
        <dbReference type="ARBA" id="ARBA00023015"/>
    </source>
</evidence>
<keyword evidence="6" id="KW-0804">Transcription</keyword>
<dbReference type="GO" id="GO:1900376">
    <property type="term" value="P:regulation of secondary metabolite biosynthetic process"/>
    <property type="evidence" value="ECO:0007669"/>
    <property type="project" value="TreeGrafter"/>
</dbReference>
<evidence type="ECO:0000256" key="1">
    <source>
        <dbReference type="ARBA" id="ARBA00007957"/>
    </source>
</evidence>
<dbReference type="GO" id="GO:0005829">
    <property type="term" value="C:cytosol"/>
    <property type="evidence" value="ECO:0007669"/>
    <property type="project" value="TreeGrafter"/>
</dbReference>
<dbReference type="PANTHER" id="PTHR33202:SF6">
    <property type="entry name" value="ZINC UPTAKE REGULATION PROTEIN"/>
    <property type="match status" value="1"/>
</dbReference>
<dbReference type="GO" id="GO:0000976">
    <property type="term" value="F:transcription cis-regulatory region binding"/>
    <property type="evidence" value="ECO:0007669"/>
    <property type="project" value="TreeGrafter"/>
</dbReference>
<dbReference type="Pfam" id="PF01475">
    <property type="entry name" value="FUR"/>
    <property type="match status" value="1"/>
</dbReference>
<keyword evidence="2" id="KW-0678">Repressor</keyword>
<comment type="cofactor">
    <cofactor evidence="7">
        <name>Zn(2+)</name>
        <dbReference type="ChEBI" id="CHEBI:29105"/>
    </cofactor>
    <text evidence="7">Binds 1 zinc ion per subunit.</text>
</comment>
<evidence type="ECO:0000256" key="5">
    <source>
        <dbReference type="ARBA" id="ARBA00023125"/>
    </source>
</evidence>
<dbReference type="RefSeq" id="WP_109811682.1">
    <property type="nucleotide sequence ID" value="NZ_QGKU01000033.1"/>
</dbReference>
<proteinExistence type="inferred from homology"/>
<gene>
    <name evidence="8" type="ORF">DKT77_10650</name>
</gene>